<reference evidence="2 3" key="1">
    <citation type="submission" date="2018-07" db="EMBL/GenBank/DDBJ databases">
        <title>Genome sequence of Roseomonas fauriae ATCC 49958.</title>
        <authorList>
            <person name="Sant'Anna F.H."/>
            <person name="Baldani J.I."/>
            <person name="Zilli J.E."/>
            <person name="Reis V.M."/>
            <person name="Hartmann A."/>
            <person name="Cruz L."/>
            <person name="de Souza E.M."/>
            <person name="de Oliveira Pedrosa F."/>
            <person name="Passaglia L.M.P."/>
        </authorList>
    </citation>
    <scope>NUCLEOTIDE SEQUENCE [LARGE SCALE GENOMIC DNA]</scope>
    <source>
        <strain evidence="2 3">ATCC 49958</strain>
    </source>
</reference>
<dbReference type="RefSeq" id="WP_149164693.1">
    <property type="nucleotide sequence ID" value="NZ_QOKV01000005.1"/>
</dbReference>
<evidence type="ECO:0000313" key="3">
    <source>
        <dbReference type="Proteomes" id="UP000476837"/>
    </source>
</evidence>
<evidence type="ECO:0000313" key="2">
    <source>
        <dbReference type="EMBL" id="KAA0686121.1"/>
    </source>
</evidence>
<gene>
    <name evidence="2" type="ORF">DS837_10475</name>
</gene>
<dbReference type="EMBL" id="QOKV01000005">
    <property type="protein sequence ID" value="KAA0686121.1"/>
    <property type="molecule type" value="Genomic_DNA"/>
</dbReference>
<feature type="transmembrane region" description="Helical" evidence="1">
    <location>
        <begin position="360"/>
        <end position="383"/>
    </location>
</feature>
<keyword evidence="1" id="KW-1133">Transmembrane helix</keyword>
<keyword evidence="1" id="KW-0472">Membrane</keyword>
<protein>
    <submittedName>
        <fullName evidence="2">Metal transporter</fullName>
    </submittedName>
</protein>
<name>A0A6L3B2G2_AZOBR</name>
<feature type="transmembrane region" description="Helical" evidence="1">
    <location>
        <begin position="232"/>
        <end position="250"/>
    </location>
</feature>
<comment type="caution">
    <text evidence="2">The sequence shown here is derived from an EMBL/GenBank/DDBJ whole genome shotgun (WGS) entry which is preliminary data.</text>
</comment>
<dbReference type="AlphaFoldDB" id="A0A6L3B2G2"/>
<proteinExistence type="predicted"/>
<dbReference type="Proteomes" id="UP000476837">
    <property type="component" value="Unassembled WGS sequence"/>
</dbReference>
<feature type="transmembrane region" description="Helical" evidence="1">
    <location>
        <begin position="207"/>
        <end position="225"/>
    </location>
</feature>
<evidence type="ECO:0000256" key="1">
    <source>
        <dbReference type="SAM" id="Phobius"/>
    </source>
</evidence>
<keyword evidence="1" id="KW-0812">Transmembrane</keyword>
<organism evidence="2 3">
    <name type="scientific">Azospirillum brasilense</name>
    <dbReference type="NCBI Taxonomy" id="192"/>
    <lineage>
        <taxon>Bacteria</taxon>
        <taxon>Pseudomonadati</taxon>
        <taxon>Pseudomonadota</taxon>
        <taxon>Alphaproteobacteria</taxon>
        <taxon>Rhodospirillales</taxon>
        <taxon>Azospirillaceae</taxon>
        <taxon>Azospirillum</taxon>
    </lineage>
</organism>
<feature type="transmembrane region" description="Helical" evidence="1">
    <location>
        <begin position="170"/>
        <end position="187"/>
    </location>
</feature>
<sequence>MTVPSRTVLAIVAPLLLIAAVAAAFLAADPLRPLTGSAPPVERITVERHVLDGDGIALLVRAGGTEPMRIAQVQVDGAYWNFVQDPPGELGRLSTAWLRVPYPWVLGETHKVVLVTRTGVTFEHAIDVAVATPGTNSLGLLGLVGVFVGVVPVALGMLFYPALRAGGSRTFGFAMALTVGLLGFLLVDTFGEALELAAEAAPGFKGGAMVWVVAALAFALLMAVGRRKGGDIGGVALATSIALGIGLHNLGEGLAIGSAFATGAAALGTFLVLGFTLHNVTEGIGIVAPLVGERPRWPVFVGLAALAGLPAVAGIWLGSYAFSPHWAALALAVGAGAILQVVVEVGGLMVRQARRQGASWATPSALAGVFLGVAVMYGTALLVQA</sequence>
<feature type="transmembrane region" description="Helical" evidence="1">
    <location>
        <begin position="140"/>
        <end position="163"/>
    </location>
</feature>
<feature type="transmembrane region" description="Helical" evidence="1">
    <location>
        <begin position="256"/>
        <end position="277"/>
    </location>
</feature>
<feature type="transmembrane region" description="Helical" evidence="1">
    <location>
        <begin position="326"/>
        <end position="348"/>
    </location>
</feature>
<feature type="transmembrane region" description="Helical" evidence="1">
    <location>
        <begin position="297"/>
        <end position="320"/>
    </location>
</feature>
<accession>A0A6L3B2G2</accession>